<accession>A0A0C9UHY9</accession>
<protein>
    <recommendedName>
        <fullName evidence="4">Zn(2)-C6 fungal-type domain-containing protein</fullName>
    </recommendedName>
</protein>
<sequence length="398" mass="44641">MSAIASLSKTVTANTILYKKAKDVPRLPTIAKSDPCRTLSGFKAVPGFTKRRDPMRNDEWEGYEESEREALVRGYWRVYDQEHNELEALYSSLARKEAAELESRRMSEEKKKKKSKLTAPIASGSGSGKGKDTEVEVIDDSESDANTKFRETCIGCEHAKVKCIFTHASNSKKVACDQCVSRKTNCTYQSPQDLVVQKELKALKRSIVSLDGSSEIRNRLQAEGLYHQYNLQVISSLQWSLNTLSSVDTQEIGLRRLNNQLLSDMSVPEELQDAVQHGRSHVIERYNNIALMCGVQMKSISSRYGLGKGFEGWIPMLNPYGELDLRGEAGSGKRRRREKEDNAERGPSKKVRTEKEPESGEKEVEKEVGPDAAPLVDKGKGKERESTPDGNEEDTMKE</sequence>
<dbReference type="AlphaFoldDB" id="A0A0C9UHY9"/>
<dbReference type="GO" id="GO:0000981">
    <property type="term" value="F:DNA-binding transcription factor activity, RNA polymerase II-specific"/>
    <property type="evidence" value="ECO:0007669"/>
    <property type="project" value="InterPro"/>
</dbReference>
<dbReference type="EMBL" id="KN837456">
    <property type="protein sequence ID" value="KIJ24805.1"/>
    <property type="molecule type" value="Genomic_DNA"/>
</dbReference>
<dbReference type="HOGENOM" id="CLU_061024_0_0_1"/>
<dbReference type="Proteomes" id="UP000054279">
    <property type="component" value="Unassembled WGS sequence"/>
</dbReference>
<dbReference type="SUPFAM" id="SSF57701">
    <property type="entry name" value="Zn2/Cys6 DNA-binding domain"/>
    <property type="match status" value="1"/>
</dbReference>
<organism evidence="2 3">
    <name type="scientific">Sphaerobolus stellatus (strain SS14)</name>
    <dbReference type="NCBI Taxonomy" id="990650"/>
    <lineage>
        <taxon>Eukaryota</taxon>
        <taxon>Fungi</taxon>
        <taxon>Dikarya</taxon>
        <taxon>Basidiomycota</taxon>
        <taxon>Agaricomycotina</taxon>
        <taxon>Agaricomycetes</taxon>
        <taxon>Phallomycetidae</taxon>
        <taxon>Geastrales</taxon>
        <taxon>Sphaerobolaceae</taxon>
        <taxon>Sphaerobolus</taxon>
    </lineage>
</organism>
<feature type="compositionally biased region" description="Basic and acidic residues" evidence="1">
    <location>
        <begin position="338"/>
        <end position="369"/>
    </location>
</feature>
<dbReference type="InterPro" id="IPR036864">
    <property type="entry name" value="Zn2-C6_fun-type_DNA-bd_sf"/>
</dbReference>
<evidence type="ECO:0000313" key="2">
    <source>
        <dbReference type="EMBL" id="KIJ24805.1"/>
    </source>
</evidence>
<reference evidence="2 3" key="1">
    <citation type="submission" date="2014-06" db="EMBL/GenBank/DDBJ databases">
        <title>Evolutionary Origins and Diversification of the Mycorrhizal Mutualists.</title>
        <authorList>
            <consortium name="DOE Joint Genome Institute"/>
            <consortium name="Mycorrhizal Genomics Consortium"/>
            <person name="Kohler A."/>
            <person name="Kuo A."/>
            <person name="Nagy L.G."/>
            <person name="Floudas D."/>
            <person name="Copeland A."/>
            <person name="Barry K.W."/>
            <person name="Cichocki N."/>
            <person name="Veneault-Fourrey C."/>
            <person name="LaButti K."/>
            <person name="Lindquist E.A."/>
            <person name="Lipzen A."/>
            <person name="Lundell T."/>
            <person name="Morin E."/>
            <person name="Murat C."/>
            <person name="Riley R."/>
            <person name="Ohm R."/>
            <person name="Sun H."/>
            <person name="Tunlid A."/>
            <person name="Henrissat B."/>
            <person name="Grigoriev I.V."/>
            <person name="Hibbett D.S."/>
            <person name="Martin F."/>
        </authorList>
    </citation>
    <scope>NUCLEOTIDE SEQUENCE [LARGE SCALE GENOMIC DNA]</scope>
    <source>
        <strain evidence="2 3">SS14</strain>
    </source>
</reference>
<dbReference type="Gene3D" id="4.10.240.10">
    <property type="entry name" value="Zn(2)-C6 fungal-type DNA-binding domain"/>
    <property type="match status" value="1"/>
</dbReference>
<feature type="compositionally biased region" description="Basic and acidic residues" evidence="1">
    <location>
        <begin position="377"/>
        <end position="387"/>
    </location>
</feature>
<gene>
    <name evidence="2" type="ORF">M422DRAFT_274323</name>
</gene>
<feature type="compositionally biased region" description="Basic and acidic residues" evidence="1">
    <location>
        <begin position="101"/>
        <end position="110"/>
    </location>
</feature>
<dbReference type="GO" id="GO:0008270">
    <property type="term" value="F:zinc ion binding"/>
    <property type="evidence" value="ECO:0007669"/>
    <property type="project" value="InterPro"/>
</dbReference>
<name>A0A0C9UHY9_SPHS4</name>
<feature type="region of interest" description="Disordered" evidence="1">
    <location>
        <begin position="325"/>
        <end position="398"/>
    </location>
</feature>
<feature type="region of interest" description="Disordered" evidence="1">
    <location>
        <begin position="101"/>
        <end position="141"/>
    </location>
</feature>
<keyword evidence="3" id="KW-1185">Reference proteome</keyword>
<evidence type="ECO:0000313" key="3">
    <source>
        <dbReference type="Proteomes" id="UP000054279"/>
    </source>
</evidence>
<proteinExistence type="predicted"/>
<evidence type="ECO:0008006" key="4">
    <source>
        <dbReference type="Google" id="ProtNLM"/>
    </source>
</evidence>
<evidence type="ECO:0000256" key="1">
    <source>
        <dbReference type="SAM" id="MobiDB-lite"/>
    </source>
</evidence>